<dbReference type="Pfam" id="PF00687">
    <property type="entry name" value="Ribosomal_L1"/>
    <property type="match status" value="1"/>
</dbReference>
<sequence length="299" mass="34105">MGLKIDEDDCECPITRAQIEKAVNALLKVLELKKKEDFLSQTPRINIMITTHRISSKKEKKVLISLPHPLYTKSSEVCVMTKDTDKDDAEKTQDHFEEMFNAAVGYSPKIIPLRSLKKDYKSYEAKRQLSDSYDLFLGDERIIRLLPSHTGNHFYKKKKQPFSINLTASDLKKEFLNKLSSTRWLVTGNGNCSMVQVASANFSASEIADNIEASVKAIASSITRGWSNVRSLYIKSDDSLAIPLHINDDVSDDVNIKDAEEVEHIQKTLKRKRRDDLYSIKPKKRLRKRRTTAKNGNKS</sequence>
<dbReference type="InterPro" id="IPR050257">
    <property type="entry name" value="eL8/uL1-like"/>
</dbReference>
<feature type="region of interest" description="Disordered" evidence="1">
    <location>
        <begin position="280"/>
        <end position="299"/>
    </location>
</feature>
<dbReference type="InterPro" id="IPR016095">
    <property type="entry name" value="Ribosomal_uL1_3-a/b-sand"/>
</dbReference>
<comment type="caution">
    <text evidence="2">The sequence shown here is derived from an EMBL/GenBank/DDBJ whole genome shotgun (WGS) entry which is preliminary data.</text>
</comment>
<dbReference type="InterPro" id="IPR028364">
    <property type="entry name" value="Ribosomal_uL1/biogenesis"/>
</dbReference>
<dbReference type="Gene3D" id="3.30.190.20">
    <property type="match status" value="1"/>
</dbReference>
<gene>
    <name evidence="2" type="ORF">CVLEPA_LOCUS12262</name>
</gene>
<evidence type="ECO:0008006" key="4">
    <source>
        <dbReference type="Google" id="ProtNLM"/>
    </source>
</evidence>
<accession>A0ABP0FQW1</accession>
<feature type="compositionally biased region" description="Basic residues" evidence="1">
    <location>
        <begin position="281"/>
        <end position="292"/>
    </location>
</feature>
<evidence type="ECO:0000313" key="2">
    <source>
        <dbReference type="EMBL" id="CAK8682044.1"/>
    </source>
</evidence>
<dbReference type="InterPro" id="IPR023674">
    <property type="entry name" value="Ribosomal_uL1-like"/>
</dbReference>
<dbReference type="Gene3D" id="3.40.50.790">
    <property type="match status" value="1"/>
</dbReference>
<dbReference type="EMBL" id="CAWYQH010000090">
    <property type="protein sequence ID" value="CAK8682044.1"/>
    <property type="molecule type" value="Genomic_DNA"/>
</dbReference>
<dbReference type="SUPFAM" id="SSF56808">
    <property type="entry name" value="Ribosomal protein L1"/>
    <property type="match status" value="1"/>
</dbReference>
<dbReference type="PANTHER" id="PTHR23105">
    <property type="entry name" value="RIBOSOMAL PROTEIN L7AE FAMILY MEMBER"/>
    <property type="match status" value="1"/>
</dbReference>
<evidence type="ECO:0000313" key="3">
    <source>
        <dbReference type="Proteomes" id="UP001642483"/>
    </source>
</evidence>
<reference evidence="2 3" key="1">
    <citation type="submission" date="2024-02" db="EMBL/GenBank/DDBJ databases">
        <authorList>
            <person name="Daric V."/>
            <person name="Darras S."/>
        </authorList>
    </citation>
    <scope>NUCLEOTIDE SEQUENCE [LARGE SCALE GENOMIC DNA]</scope>
</reference>
<keyword evidence="3" id="KW-1185">Reference proteome</keyword>
<name>A0ABP0FQW1_CLALP</name>
<evidence type="ECO:0000256" key="1">
    <source>
        <dbReference type="SAM" id="MobiDB-lite"/>
    </source>
</evidence>
<organism evidence="2 3">
    <name type="scientific">Clavelina lepadiformis</name>
    <name type="common">Light-bulb sea squirt</name>
    <name type="synonym">Ascidia lepadiformis</name>
    <dbReference type="NCBI Taxonomy" id="159417"/>
    <lineage>
        <taxon>Eukaryota</taxon>
        <taxon>Metazoa</taxon>
        <taxon>Chordata</taxon>
        <taxon>Tunicata</taxon>
        <taxon>Ascidiacea</taxon>
        <taxon>Aplousobranchia</taxon>
        <taxon>Clavelinidae</taxon>
        <taxon>Clavelina</taxon>
    </lineage>
</organism>
<proteinExistence type="predicted"/>
<protein>
    <recommendedName>
        <fullName evidence="4">Ribosomal protein L1</fullName>
    </recommendedName>
</protein>
<dbReference type="Proteomes" id="UP001642483">
    <property type="component" value="Unassembled WGS sequence"/>
</dbReference>